<accession>K8Y500</accession>
<sequence length="31" mass="3583">MFLNPISLYFLKIVVSTLFSDRLESGFKGIF</sequence>
<reference evidence="1 2" key="1">
    <citation type="journal article" date="2012" name="Gene">
        <title>Sequence of Leptospira santarosai serovar Shermani genome and prediction of virulence-associated genes.</title>
        <authorList>
            <person name="Chou L.F."/>
            <person name="Chen Y.T."/>
            <person name="Lu C.W."/>
            <person name="Ko Y.C."/>
            <person name="Tang C.Y."/>
            <person name="Pan M.J."/>
            <person name="Tian Y.C."/>
            <person name="Chiu C.H."/>
            <person name="Hung C.C."/>
            <person name="Yang C.W."/>
        </authorList>
    </citation>
    <scope>NUCLEOTIDE SEQUENCE [LARGE SCALE GENOMIC DNA]</scope>
    <source>
        <strain evidence="1">LT 821</strain>
    </source>
</reference>
<gene>
    <name evidence="1" type="ORF">LSS_00035</name>
</gene>
<evidence type="ECO:0000313" key="2">
    <source>
        <dbReference type="Proteomes" id="UP000035800"/>
    </source>
</evidence>
<dbReference type="EMBL" id="CP006694">
    <property type="protein sequence ID" value="EKT88693.1"/>
    <property type="molecule type" value="Genomic_DNA"/>
</dbReference>
<proteinExistence type="predicted"/>
<dbReference type="AlphaFoldDB" id="K8Y500"/>
<name>K8Y500_9LEPT</name>
<dbReference type="Proteomes" id="UP000035800">
    <property type="component" value="Chromosome I"/>
</dbReference>
<protein>
    <submittedName>
        <fullName evidence="1">Uncharacterized protein</fullName>
    </submittedName>
</protein>
<organism evidence="1 2">
    <name type="scientific">Leptospira santarosai serovar Shermani str. LT 821</name>
    <dbReference type="NCBI Taxonomy" id="758847"/>
    <lineage>
        <taxon>Bacteria</taxon>
        <taxon>Pseudomonadati</taxon>
        <taxon>Spirochaetota</taxon>
        <taxon>Spirochaetia</taxon>
        <taxon>Leptospirales</taxon>
        <taxon>Leptospiraceae</taxon>
        <taxon>Leptospira</taxon>
    </lineage>
</organism>
<reference evidence="1 2" key="2">
    <citation type="journal article" date="2014" name="Emerg. Microbes Infect.">
        <title>Potential impact on kidney infection: a whole-genome analysis of Leptospira santarosai serovar Shermani.</title>
        <authorList>
            <person name="Chou L.F."/>
            <person name="Chen T.W."/>
            <person name="Ko Y.C."/>
            <person name="Pan M.J."/>
            <person name="Tian Y.C."/>
            <person name="Chiu C.H."/>
            <person name="Tang P."/>
            <person name="Hung C.C."/>
            <person name="Yang C.W."/>
        </authorList>
    </citation>
    <scope>NUCLEOTIDE SEQUENCE</scope>
    <source>
        <strain evidence="1 2">LT 821</strain>
    </source>
</reference>
<dbReference type="KEGG" id="lst:LSS_00035"/>
<evidence type="ECO:0000313" key="1">
    <source>
        <dbReference type="EMBL" id="EKT88693.1"/>
    </source>
</evidence>